<name>A0A1I0A815_9PROT</name>
<protein>
    <submittedName>
        <fullName evidence="1">Uncharacterized protein</fullName>
    </submittedName>
</protein>
<dbReference type="AlphaFoldDB" id="A0A1I0A815"/>
<dbReference type="EMBL" id="FOIA01000006">
    <property type="protein sequence ID" value="SES90284.1"/>
    <property type="molecule type" value="Genomic_DNA"/>
</dbReference>
<evidence type="ECO:0000313" key="2">
    <source>
        <dbReference type="Proteomes" id="UP000199345"/>
    </source>
</evidence>
<accession>A0A1I0A815</accession>
<dbReference type="Proteomes" id="UP000199345">
    <property type="component" value="Unassembled WGS sequence"/>
</dbReference>
<gene>
    <name evidence="1" type="ORF">SAMN05216326_10679</name>
</gene>
<keyword evidence="2" id="KW-1185">Reference proteome</keyword>
<evidence type="ECO:0000313" key="1">
    <source>
        <dbReference type="EMBL" id="SES90284.1"/>
    </source>
</evidence>
<reference evidence="2" key="1">
    <citation type="submission" date="2016-10" db="EMBL/GenBank/DDBJ databases">
        <authorList>
            <person name="Varghese N."/>
            <person name="Submissions S."/>
        </authorList>
    </citation>
    <scope>NUCLEOTIDE SEQUENCE [LARGE SCALE GENOMIC DNA]</scope>
    <source>
        <strain evidence="2">Nm71</strain>
    </source>
</reference>
<organism evidence="1 2">
    <name type="scientific">Nitrosomonas marina</name>
    <dbReference type="NCBI Taxonomy" id="917"/>
    <lineage>
        <taxon>Bacteria</taxon>
        <taxon>Pseudomonadati</taxon>
        <taxon>Pseudomonadota</taxon>
        <taxon>Betaproteobacteria</taxon>
        <taxon>Nitrosomonadales</taxon>
        <taxon>Nitrosomonadaceae</taxon>
        <taxon>Nitrosomonas</taxon>
    </lineage>
</organism>
<proteinExistence type="predicted"/>
<sequence>MLNLLISMDHSLPELRGHKATPKYRHVRADTNILKYNSISKTTYYPVPPPRIKCSSSRNLIKINFSMIEL</sequence>